<feature type="region of interest" description="Disordered" evidence="1">
    <location>
        <begin position="56"/>
        <end position="79"/>
    </location>
</feature>
<reference evidence="2" key="1">
    <citation type="submission" date="2021-11" db="EMBL/GenBank/DDBJ databases">
        <title>Legionella maioricencis sp. nov., a new species isolated from hot water samples in Mallorca.</title>
        <authorList>
            <person name="Crespi S."/>
            <person name="Drasar V."/>
            <person name="Salva-Serra F."/>
            <person name="Jaen-Luchoro D."/>
            <person name="Pineiro-Iglesias B."/>
            <person name="Aliaga F."/>
            <person name="Fernandez-Juarez V."/>
            <person name="Coll G."/>
            <person name="Moore E.R.B."/>
            <person name="Bennasar-Figueras A."/>
        </authorList>
    </citation>
    <scope>NUCLEOTIDE SEQUENCE</scope>
    <source>
        <strain evidence="2">HCPI-6</strain>
    </source>
</reference>
<accession>A0A9X2D1Y4</accession>
<proteinExistence type="predicted"/>
<protein>
    <submittedName>
        <fullName evidence="2">Uncharacterized protein</fullName>
    </submittedName>
</protein>
<evidence type="ECO:0000256" key="1">
    <source>
        <dbReference type="SAM" id="MobiDB-lite"/>
    </source>
</evidence>
<comment type="caution">
    <text evidence="2">The sequence shown here is derived from an EMBL/GenBank/DDBJ whole genome shotgun (WGS) entry which is preliminary data.</text>
</comment>
<keyword evidence="3" id="KW-1185">Reference proteome</keyword>
<name>A0A9X2D1Y4_9GAMM</name>
<evidence type="ECO:0000313" key="2">
    <source>
        <dbReference type="EMBL" id="MCL9684931.1"/>
    </source>
</evidence>
<gene>
    <name evidence="2" type="ORF">LOX96_12565</name>
</gene>
<evidence type="ECO:0000313" key="3">
    <source>
        <dbReference type="Proteomes" id="UP001139721"/>
    </source>
</evidence>
<dbReference type="EMBL" id="JAJKBJ010000016">
    <property type="protein sequence ID" value="MCL9684931.1"/>
    <property type="molecule type" value="Genomic_DNA"/>
</dbReference>
<organism evidence="2 3">
    <name type="scientific">Legionella maioricensis</name>
    <dbReference type="NCBI Taxonomy" id="2896528"/>
    <lineage>
        <taxon>Bacteria</taxon>
        <taxon>Pseudomonadati</taxon>
        <taxon>Pseudomonadota</taxon>
        <taxon>Gammaproteobacteria</taxon>
        <taxon>Legionellales</taxon>
        <taxon>Legionellaceae</taxon>
        <taxon>Legionella</taxon>
    </lineage>
</organism>
<dbReference type="RefSeq" id="WP_250422719.1">
    <property type="nucleotide sequence ID" value="NZ_JAJKBJ010000016.1"/>
</dbReference>
<sequence>MGLHEKSTPLNNELGISKGAVAQRRAELIAAKFSGYAGIMPNKVPVVKPLAGTPIESGKALSHPTRSRPVFSHRPPSRRKDTRVHFFAEKVENSNELTSPPLAANLAGLLKKAISDAERCYREHYQNGSCSRQPNGWFSWWRHGAAGQEKAGEVCVTAQEEDTCDSLLDKMRLFFDSPETRYNNHSFASYLLDELDKLLHHFSLPGCKVEEGAYDKDSWFAVAVQLGKIVPVAENGDALVMS</sequence>
<dbReference type="AlphaFoldDB" id="A0A9X2D1Y4"/>
<dbReference type="Proteomes" id="UP001139721">
    <property type="component" value="Unassembled WGS sequence"/>
</dbReference>